<proteinExistence type="predicted"/>
<reference evidence="2" key="1">
    <citation type="submission" date="2022-03" db="EMBL/GenBank/DDBJ databases">
        <authorList>
            <person name="Tunstrom K."/>
        </authorList>
    </citation>
    <scope>NUCLEOTIDE SEQUENCE</scope>
</reference>
<dbReference type="PANTHER" id="PTHR46163">
    <property type="entry name" value="TYROSINE-PROTEIN PHOSPHATASE-RELATED"/>
    <property type="match status" value="1"/>
</dbReference>
<dbReference type="GO" id="GO:0004725">
    <property type="term" value="F:protein tyrosine phosphatase activity"/>
    <property type="evidence" value="ECO:0007669"/>
    <property type="project" value="InterPro"/>
</dbReference>
<dbReference type="PROSITE" id="PS50055">
    <property type="entry name" value="TYR_PHOSPHATASE_PTP"/>
    <property type="match status" value="1"/>
</dbReference>
<feature type="domain" description="Tyrosine-protein phosphatase" evidence="1">
    <location>
        <begin position="19"/>
        <end position="182"/>
    </location>
</feature>
<gene>
    <name evidence="2" type="ORF">EEDITHA_LOCUS16124</name>
</gene>
<dbReference type="EMBL" id="CAKOGL010000023">
    <property type="protein sequence ID" value="CAH2101359.1"/>
    <property type="molecule type" value="Genomic_DNA"/>
</dbReference>
<dbReference type="Proteomes" id="UP001153954">
    <property type="component" value="Unassembled WGS sequence"/>
</dbReference>
<dbReference type="SUPFAM" id="SSF52799">
    <property type="entry name" value="(Phosphotyrosine protein) phosphatases II"/>
    <property type="match status" value="1"/>
</dbReference>
<dbReference type="AlphaFoldDB" id="A0AAU9UP23"/>
<organism evidence="2 3">
    <name type="scientific">Euphydryas editha</name>
    <name type="common">Edith's checkerspot</name>
    <dbReference type="NCBI Taxonomy" id="104508"/>
    <lineage>
        <taxon>Eukaryota</taxon>
        <taxon>Metazoa</taxon>
        <taxon>Ecdysozoa</taxon>
        <taxon>Arthropoda</taxon>
        <taxon>Hexapoda</taxon>
        <taxon>Insecta</taxon>
        <taxon>Pterygota</taxon>
        <taxon>Neoptera</taxon>
        <taxon>Endopterygota</taxon>
        <taxon>Lepidoptera</taxon>
        <taxon>Glossata</taxon>
        <taxon>Ditrysia</taxon>
        <taxon>Papilionoidea</taxon>
        <taxon>Nymphalidae</taxon>
        <taxon>Nymphalinae</taxon>
        <taxon>Euphydryas</taxon>
    </lineage>
</organism>
<dbReference type="InterPro" id="IPR052782">
    <property type="entry name" value="Oocyte-zygote_transition_reg"/>
</dbReference>
<comment type="caution">
    <text evidence="2">The sequence shown here is derived from an EMBL/GenBank/DDBJ whole genome shotgun (WGS) entry which is preliminary data.</text>
</comment>
<dbReference type="InterPro" id="IPR000242">
    <property type="entry name" value="PTP_cat"/>
</dbReference>
<name>A0AAU9UP23_EUPED</name>
<evidence type="ECO:0000313" key="3">
    <source>
        <dbReference type="Proteomes" id="UP001153954"/>
    </source>
</evidence>
<dbReference type="InterPro" id="IPR058554">
    <property type="entry name" value="RAG1_RNase_H"/>
</dbReference>
<dbReference type="SMART" id="SM00194">
    <property type="entry name" value="PTPc"/>
    <property type="match status" value="1"/>
</dbReference>
<keyword evidence="3" id="KW-1185">Reference proteome</keyword>
<evidence type="ECO:0000313" key="2">
    <source>
        <dbReference type="EMBL" id="CAH2101359.1"/>
    </source>
</evidence>
<protein>
    <recommendedName>
        <fullName evidence="1">Tyrosine-protein phosphatase domain-containing protein</fullName>
    </recommendedName>
</protein>
<accession>A0AAU9UP23</accession>
<dbReference type="InterPro" id="IPR029021">
    <property type="entry name" value="Prot-tyrosine_phosphatase-like"/>
</dbReference>
<dbReference type="PRINTS" id="PR00700">
    <property type="entry name" value="PRTYPHPHTASE"/>
</dbReference>
<dbReference type="PANTHER" id="PTHR46163:SF26">
    <property type="entry name" value="TYROSINE-PROTEIN PHOSPHATASE DOMAIN-CONTAINING PROTEIN"/>
    <property type="match status" value="1"/>
</dbReference>
<dbReference type="Gene3D" id="3.90.190.10">
    <property type="entry name" value="Protein tyrosine phosphatase superfamily"/>
    <property type="match status" value="1"/>
</dbReference>
<sequence length="615" mass="70033">MATGLFVMHKSCHYLEQITESEIKYVERIFREHHTILNMQISGPCEECKKLKNIKKNRFQNIECWDSTRVRLKKQRSNYIHANYVDGFEQVRKFIVTQEPMNNTLKDYWSMVWQADTRVIVMLHGADASTVPSVSGYFELEGFAITAESITLQNDYVEMSFARKMGQMQSHIPTFPSKYDAWLECTLVFAQPKITPNVSSSDQSTSGRPSREFMDLGSQSKKMRIQHLVDNYSSDELAFAAHTSLYADGKRDMATAPNAPLYPPYGSLVEAKKLCYPAEESIFVTESTAAIRLQDLVDHTTRRLADTQREVILNHLDHLTQGLTLTFKWGCDGSSGYSLYKQKFEDEEYASDFYLFSICCVPLRLESGDKTLIVWNNPSPSSTRFCRPLKLIFKKEDAEFIRKEVTSIQNEISALTPTTITVNARDIVVSHCFSLTILTFSAVTETSSQRCGICNATPSQMNDLANIYNKSPDESKYEYGVSSLHSYIRTFECLLHIAYRQDLKEKKWRVTSLDDKTVVKATKSRIQERFKKEMGLLIDVKPGYGTTNDGNTADRFFRDPTLSSSITGIDVDLIKDLGAILECISSGYAINIEKFEIFTRATVTLWLVPYAVHIA</sequence>
<dbReference type="Pfam" id="PF26100">
    <property type="entry name" value="RAG1_RNase_H"/>
    <property type="match status" value="1"/>
</dbReference>
<dbReference type="Pfam" id="PF00102">
    <property type="entry name" value="Y_phosphatase"/>
    <property type="match status" value="1"/>
</dbReference>
<evidence type="ECO:0000259" key="1">
    <source>
        <dbReference type="PROSITE" id="PS50055"/>
    </source>
</evidence>